<evidence type="ECO:0000313" key="3">
    <source>
        <dbReference type="EMBL" id="MCK0196704.1"/>
    </source>
</evidence>
<name>A0ABT0D9W4_9HYPH</name>
<evidence type="ECO:0008006" key="5">
    <source>
        <dbReference type="Google" id="ProtNLM"/>
    </source>
</evidence>
<feature type="region of interest" description="Disordered" evidence="1">
    <location>
        <begin position="54"/>
        <end position="78"/>
    </location>
</feature>
<protein>
    <recommendedName>
        <fullName evidence="5">Phosphate starvation-inducible protein PsiF</fullName>
    </recommendedName>
</protein>
<reference evidence="3 4" key="1">
    <citation type="submission" date="2022-04" db="EMBL/GenBank/DDBJ databases">
        <authorList>
            <person name="Grouzdev D.S."/>
            <person name="Pantiukh K.S."/>
            <person name="Krutkina M.S."/>
        </authorList>
    </citation>
    <scope>NUCLEOTIDE SEQUENCE [LARGE SCALE GENOMIC DNA]</scope>
    <source>
        <strain evidence="3 4">6x-1</strain>
    </source>
</reference>
<dbReference type="RefSeq" id="WP_247028050.1">
    <property type="nucleotide sequence ID" value="NZ_JALKCH010000004.1"/>
</dbReference>
<feature type="signal peptide" evidence="2">
    <location>
        <begin position="1"/>
        <end position="24"/>
    </location>
</feature>
<keyword evidence="4" id="KW-1185">Reference proteome</keyword>
<dbReference type="EMBL" id="JALKCH010000004">
    <property type="protein sequence ID" value="MCK0196704.1"/>
    <property type="molecule type" value="Genomic_DNA"/>
</dbReference>
<evidence type="ECO:0000256" key="2">
    <source>
        <dbReference type="SAM" id="SignalP"/>
    </source>
</evidence>
<proteinExistence type="predicted"/>
<gene>
    <name evidence="3" type="ORF">MWN34_07220</name>
</gene>
<evidence type="ECO:0000313" key="4">
    <source>
        <dbReference type="Proteomes" id="UP001203284"/>
    </source>
</evidence>
<accession>A0ABT0D9W4</accession>
<feature type="chain" id="PRO_5045563000" description="Phosphate starvation-inducible protein PsiF" evidence="2">
    <location>
        <begin position="25"/>
        <end position="78"/>
    </location>
</feature>
<evidence type="ECO:0000256" key="1">
    <source>
        <dbReference type="SAM" id="MobiDB-lite"/>
    </source>
</evidence>
<keyword evidence="2" id="KW-0732">Signal</keyword>
<sequence length="78" mass="8123">MRHVLSRSVAVAFTLASLAGAAHAGGPASQVANKMRSPQGEAAFHKCMSDVRKAHGGMRMPPAATHKAQIECDQQAGK</sequence>
<comment type="caution">
    <text evidence="3">The sequence shown here is derived from an EMBL/GenBank/DDBJ whole genome shotgun (WGS) entry which is preliminary data.</text>
</comment>
<organism evidence="3 4">
    <name type="scientific">Ancylobacter crimeensis</name>
    <dbReference type="NCBI Taxonomy" id="2579147"/>
    <lineage>
        <taxon>Bacteria</taxon>
        <taxon>Pseudomonadati</taxon>
        <taxon>Pseudomonadota</taxon>
        <taxon>Alphaproteobacteria</taxon>
        <taxon>Hyphomicrobiales</taxon>
        <taxon>Xanthobacteraceae</taxon>
        <taxon>Ancylobacter</taxon>
    </lineage>
</organism>
<dbReference type="Proteomes" id="UP001203284">
    <property type="component" value="Unassembled WGS sequence"/>
</dbReference>